<keyword evidence="16" id="KW-1185">Reference proteome</keyword>
<comment type="catalytic activity">
    <reaction evidence="1">
        <text>ATP + protein L-histidine = ADP + protein N-phospho-L-histidine.</text>
        <dbReference type="EC" id="2.7.13.3"/>
    </reaction>
</comment>
<evidence type="ECO:0000256" key="5">
    <source>
        <dbReference type="ARBA" id="ARBA00022679"/>
    </source>
</evidence>
<name>A0ABR7J982_9FLAO</name>
<dbReference type="InterPro" id="IPR006189">
    <property type="entry name" value="CHASE_dom"/>
</dbReference>
<protein>
    <recommendedName>
        <fullName evidence="3">histidine kinase</fullName>
        <ecNumber evidence="3">2.7.13.3</ecNumber>
    </recommendedName>
</protein>
<dbReference type="SMART" id="SM00091">
    <property type="entry name" value="PAS"/>
    <property type="match status" value="2"/>
</dbReference>
<proteinExistence type="predicted"/>
<feature type="domain" description="PAS" evidence="12">
    <location>
        <begin position="430"/>
        <end position="504"/>
    </location>
</feature>
<evidence type="ECO:0000313" key="16">
    <source>
        <dbReference type="Proteomes" id="UP000629963"/>
    </source>
</evidence>
<dbReference type="Proteomes" id="UP000629963">
    <property type="component" value="Unassembled WGS sequence"/>
</dbReference>
<keyword evidence="7" id="KW-0418">Kinase</keyword>
<dbReference type="InterPro" id="IPR000700">
    <property type="entry name" value="PAS-assoc_C"/>
</dbReference>
<gene>
    <name evidence="15" type="ORF">H8R23_10125</name>
</gene>
<dbReference type="Pfam" id="PF08447">
    <property type="entry name" value="PAS_3"/>
    <property type="match status" value="1"/>
</dbReference>
<dbReference type="InterPro" id="IPR042240">
    <property type="entry name" value="CHASE_sf"/>
</dbReference>
<dbReference type="NCBIfam" id="TIGR00229">
    <property type="entry name" value="sensory_box"/>
    <property type="match status" value="2"/>
</dbReference>
<keyword evidence="5" id="KW-0808">Transferase</keyword>
<dbReference type="InterPro" id="IPR052162">
    <property type="entry name" value="Sensor_kinase/Photoreceptor"/>
</dbReference>
<dbReference type="Gene3D" id="3.30.565.10">
    <property type="entry name" value="Histidine kinase-like ATPase, C-terminal domain"/>
    <property type="match status" value="1"/>
</dbReference>
<dbReference type="InterPro" id="IPR003594">
    <property type="entry name" value="HATPase_dom"/>
</dbReference>
<organism evidence="15 16">
    <name type="scientific">Flavobacterium kayseriense</name>
    <dbReference type="NCBI Taxonomy" id="2764714"/>
    <lineage>
        <taxon>Bacteria</taxon>
        <taxon>Pseudomonadati</taxon>
        <taxon>Bacteroidota</taxon>
        <taxon>Flavobacteriia</taxon>
        <taxon>Flavobacteriales</taxon>
        <taxon>Flavobacteriaceae</taxon>
        <taxon>Flavobacterium</taxon>
    </lineage>
</organism>
<dbReference type="Gene3D" id="3.30.450.350">
    <property type="entry name" value="CHASE domain"/>
    <property type="match status" value="1"/>
</dbReference>
<dbReference type="PROSITE" id="PS50839">
    <property type="entry name" value="CHASE"/>
    <property type="match status" value="1"/>
</dbReference>
<evidence type="ECO:0000259" key="11">
    <source>
        <dbReference type="PROSITE" id="PS50109"/>
    </source>
</evidence>
<feature type="domain" description="Histidine kinase" evidence="11">
    <location>
        <begin position="575"/>
        <end position="785"/>
    </location>
</feature>
<dbReference type="Pfam" id="PF13426">
    <property type="entry name" value="PAS_9"/>
    <property type="match status" value="1"/>
</dbReference>
<reference evidence="15 16" key="1">
    <citation type="submission" date="2020-08" db="EMBL/GenBank/DDBJ databases">
        <title>Description of novel Flavobacterium F-380 isolate.</title>
        <authorList>
            <person name="Saticioglu I.B."/>
            <person name="Duman M."/>
            <person name="Altun S."/>
        </authorList>
    </citation>
    <scope>NUCLEOTIDE SEQUENCE [LARGE SCALE GENOMIC DNA]</scope>
    <source>
        <strain evidence="15 16">F-380</strain>
    </source>
</reference>
<dbReference type="Gene3D" id="3.30.450.20">
    <property type="entry name" value="PAS domain"/>
    <property type="match status" value="2"/>
</dbReference>
<dbReference type="SUPFAM" id="SSF55874">
    <property type="entry name" value="ATPase domain of HSP90 chaperone/DNA topoisomerase II/histidine kinase"/>
    <property type="match status" value="1"/>
</dbReference>
<evidence type="ECO:0000256" key="9">
    <source>
        <dbReference type="ARBA" id="ARBA00023136"/>
    </source>
</evidence>
<dbReference type="InterPro" id="IPR035965">
    <property type="entry name" value="PAS-like_dom_sf"/>
</dbReference>
<comment type="caution">
    <text evidence="15">The sequence shown here is derived from an EMBL/GenBank/DDBJ whole genome shotgun (WGS) entry which is preliminary data.</text>
</comment>
<keyword evidence="6 10" id="KW-0812">Transmembrane</keyword>
<dbReference type="CDD" id="cd00130">
    <property type="entry name" value="PAS"/>
    <property type="match status" value="2"/>
</dbReference>
<evidence type="ECO:0000256" key="1">
    <source>
        <dbReference type="ARBA" id="ARBA00000085"/>
    </source>
</evidence>
<evidence type="ECO:0000259" key="13">
    <source>
        <dbReference type="PROSITE" id="PS50113"/>
    </source>
</evidence>
<accession>A0ABR7J982</accession>
<dbReference type="PROSITE" id="PS50112">
    <property type="entry name" value="PAS"/>
    <property type="match status" value="2"/>
</dbReference>
<feature type="domain" description="PAS" evidence="12">
    <location>
        <begin position="302"/>
        <end position="373"/>
    </location>
</feature>
<dbReference type="InterPro" id="IPR013655">
    <property type="entry name" value="PAS_fold_3"/>
</dbReference>
<keyword evidence="9 10" id="KW-0472">Membrane</keyword>
<dbReference type="EC" id="2.7.13.3" evidence="3"/>
<dbReference type="InterPro" id="IPR000014">
    <property type="entry name" value="PAS"/>
</dbReference>
<dbReference type="Pfam" id="PF03924">
    <property type="entry name" value="CHASE"/>
    <property type="match status" value="1"/>
</dbReference>
<evidence type="ECO:0000256" key="3">
    <source>
        <dbReference type="ARBA" id="ARBA00012438"/>
    </source>
</evidence>
<feature type="domain" description="CHASE" evidence="14">
    <location>
        <begin position="111"/>
        <end position="196"/>
    </location>
</feature>
<dbReference type="PANTHER" id="PTHR43304">
    <property type="entry name" value="PHYTOCHROME-LIKE PROTEIN CPH1"/>
    <property type="match status" value="1"/>
</dbReference>
<evidence type="ECO:0000256" key="4">
    <source>
        <dbReference type="ARBA" id="ARBA00022553"/>
    </source>
</evidence>
<dbReference type="SMART" id="SM00387">
    <property type="entry name" value="HATPase_c"/>
    <property type="match status" value="1"/>
</dbReference>
<dbReference type="InterPro" id="IPR001610">
    <property type="entry name" value="PAC"/>
</dbReference>
<sequence length="785" mass="89799">MRTQISWKKLSRWLSVKPKTTAYIVFVVLQIITLYILVQRYEFAKETKRNIMNTDLNAIQENIEQTLKNCYTTTLSLALTIDDNGVPRDFETIGAQLLASNNDIVAVQLVPDGIIKYTYPLKGNEKAIGLDILKSELLRDEALASILKRKMYFAGPIELIQGGQGIVGRLPVYNNNRFWGFSAVILKLDTLLENSIINSRNGSAYYFQLSKIDPLTNEEVFFLKQRKELIDNDFVSTIITDGDWKLYLIDKHPNSLFPPLVIPWLLGLLLSLWFAYLTYILVKKPAELEIFIKQQATKLFKSELQFKTIFEQAEIGIAVVEIETGRFLEINNHFCAILGYTENELKGMTFKEVTFQDDLQNDLKQLKKVNSGIIDSYSLEKRYLTKKGEIVWVALTVSPLWNEEKKHISNIAFAQNITARKSNEALIASSQKRIESLINTIDGIVWETDAEVNFTFISKKVESILGYTSDEWISSKDFWLKHIHPDDSEFVLKYCSTQTAAKLDHDFEYRMIAKNGDVIWLRDIVNLGMDFNGKLINMRGIMIDITKPKEIEYELNKSLSLVTEQNKRLLNFSYIVSHNLRSHTSNITSLINLIETSDSKEEVDHMIQLLKTVSTSLNETMLNLNEVVNIQTNVGLIQEKLNLNEIIKNTLQVLSQQIKEKEIIVQNNIDANTIINYNPAYLESILYNLFSNAIRYSSPERKPMFSISLLQDGENKILQITDNGIGIDLEQNGNKIFGMYKTFTNHKDSKGIGLFITKNQIEAMGGTVMIESELNQGTTFKIIII</sequence>
<feature type="transmembrane region" description="Helical" evidence="10">
    <location>
        <begin position="261"/>
        <end position="282"/>
    </location>
</feature>
<evidence type="ECO:0000256" key="7">
    <source>
        <dbReference type="ARBA" id="ARBA00022777"/>
    </source>
</evidence>
<evidence type="ECO:0000256" key="2">
    <source>
        <dbReference type="ARBA" id="ARBA00004370"/>
    </source>
</evidence>
<dbReference type="SMART" id="SM00086">
    <property type="entry name" value="PAC"/>
    <property type="match status" value="2"/>
</dbReference>
<evidence type="ECO:0000256" key="10">
    <source>
        <dbReference type="SAM" id="Phobius"/>
    </source>
</evidence>
<dbReference type="RefSeq" id="WP_187010264.1">
    <property type="nucleotide sequence ID" value="NZ_JACRUI010000003.1"/>
</dbReference>
<dbReference type="SMART" id="SM01079">
    <property type="entry name" value="CHASE"/>
    <property type="match status" value="1"/>
</dbReference>
<dbReference type="PROSITE" id="PS50109">
    <property type="entry name" value="HIS_KIN"/>
    <property type="match status" value="1"/>
</dbReference>
<feature type="transmembrane region" description="Helical" evidence="10">
    <location>
        <begin position="20"/>
        <end position="38"/>
    </location>
</feature>
<keyword evidence="8 10" id="KW-1133">Transmembrane helix</keyword>
<dbReference type="InterPro" id="IPR005467">
    <property type="entry name" value="His_kinase_dom"/>
</dbReference>
<dbReference type="PRINTS" id="PR00344">
    <property type="entry name" value="BCTRLSENSOR"/>
</dbReference>
<feature type="domain" description="PAC" evidence="13">
    <location>
        <begin position="505"/>
        <end position="557"/>
    </location>
</feature>
<evidence type="ECO:0000259" key="12">
    <source>
        <dbReference type="PROSITE" id="PS50112"/>
    </source>
</evidence>
<comment type="subcellular location">
    <subcellularLocation>
        <location evidence="2">Membrane</location>
    </subcellularLocation>
</comment>
<dbReference type="PANTHER" id="PTHR43304:SF1">
    <property type="entry name" value="PAC DOMAIN-CONTAINING PROTEIN"/>
    <property type="match status" value="1"/>
</dbReference>
<evidence type="ECO:0000256" key="6">
    <source>
        <dbReference type="ARBA" id="ARBA00022692"/>
    </source>
</evidence>
<evidence type="ECO:0000256" key="8">
    <source>
        <dbReference type="ARBA" id="ARBA00022989"/>
    </source>
</evidence>
<dbReference type="InterPro" id="IPR036890">
    <property type="entry name" value="HATPase_C_sf"/>
</dbReference>
<evidence type="ECO:0000313" key="15">
    <source>
        <dbReference type="EMBL" id="MBC5841762.1"/>
    </source>
</evidence>
<keyword evidence="4" id="KW-0597">Phosphoprotein</keyword>
<dbReference type="Pfam" id="PF02518">
    <property type="entry name" value="HATPase_c"/>
    <property type="match status" value="1"/>
</dbReference>
<evidence type="ECO:0000259" key="14">
    <source>
        <dbReference type="PROSITE" id="PS50839"/>
    </source>
</evidence>
<dbReference type="SUPFAM" id="SSF55785">
    <property type="entry name" value="PYP-like sensor domain (PAS domain)"/>
    <property type="match status" value="2"/>
</dbReference>
<feature type="domain" description="PAC" evidence="13">
    <location>
        <begin position="377"/>
        <end position="429"/>
    </location>
</feature>
<dbReference type="EMBL" id="JACRUJ010000003">
    <property type="protein sequence ID" value="MBC5841762.1"/>
    <property type="molecule type" value="Genomic_DNA"/>
</dbReference>
<dbReference type="InterPro" id="IPR004358">
    <property type="entry name" value="Sig_transdc_His_kin-like_C"/>
</dbReference>
<dbReference type="PROSITE" id="PS50113">
    <property type="entry name" value="PAC"/>
    <property type="match status" value="2"/>
</dbReference>